<keyword evidence="5 7" id="KW-0472">Membrane</keyword>
<feature type="transmembrane region" description="Helical" evidence="7">
    <location>
        <begin position="161"/>
        <end position="180"/>
    </location>
</feature>
<feature type="transmembrane region" description="Helical" evidence="7">
    <location>
        <begin position="380"/>
        <end position="397"/>
    </location>
</feature>
<feature type="transmembrane region" description="Helical" evidence="7">
    <location>
        <begin position="282"/>
        <end position="307"/>
    </location>
</feature>
<dbReference type="PANTHER" id="PTHR11819:SF195">
    <property type="entry name" value="SODIUM_GLUCOSE COTRANSPORTER 4"/>
    <property type="match status" value="1"/>
</dbReference>
<dbReference type="PROSITE" id="PS50283">
    <property type="entry name" value="NA_SOLUT_SYMP_3"/>
    <property type="match status" value="1"/>
</dbReference>
<dbReference type="InterPro" id="IPR001734">
    <property type="entry name" value="Na/solute_symporter"/>
</dbReference>
<name>A0ABS2QT06_9BACI</name>
<evidence type="ECO:0000256" key="4">
    <source>
        <dbReference type="ARBA" id="ARBA00022989"/>
    </source>
</evidence>
<dbReference type="InterPro" id="IPR038377">
    <property type="entry name" value="Na/Glc_symporter_sf"/>
</dbReference>
<dbReference type="EMBL" id="JAFBFC010000002">
    <property type="protein sequence ID" value="MBM7702591.1"/>
    <property type="molecule type" value="Genomic_DNA"/>
</dbReference>
<dbReference type="NCBIfam" id="TIGR00813">
    <property type="entry name" value="sss"/>
    <property type="match status" value="1"/>
</dbReference>
<dbReference type="Proteomes" id="UP000809829">
    <property type="component" value="Unassembled WGS sequence"/>
</dbReference>
<dbReference type="PANTHER" id="PTHR11819">
    <property type="entry name" value="SOLUTE CARRIER FAMILY 5"/>
    <property type="match status" value="1"/>
</dbReference>
<dbReference type="RefSeq" id="WP_205185731.1">
    <property type="nucleotide sequence ID" value="NZ_JAFBFC010000002.1"/>
</dbReference>
<feature type="transmembrane region" description="Helical" evidence="7">
    <location>
        <begin position="192"/>
        <end position="212"/>
    </location>
</feature>
<evidence type="ECO:0000256" key="2">
    <source>
        <dbReference type="ARBA" id="ARBA00006434"/>
    </source>
</evidence>
<sequence>MNIITVLSFLFFTGLVAYISYRLTRNDNLDTSEGYFLGGRSLTGWVIAGSLMLTNLSTEQLVGLNADGYAYNMSVMGWEVGSAIALVLVALFLLPRYLKGGITTIPDFLEERFDSGTKQIVTLLFLFGYVLNLLPPILYSGATALSGIFNVPELLGVSPTAAIWITVWTIGIIGSIYAIFGGLKAVAISDTINGIGLLVGGLMIPALGLTVLGDGSPVAGFHTIVENTPEKLNSIGSNSDPVPFSTMFTGMLLVNLFYWGTAQHIIQRALAAKNLREGQKGLIIAAFLKLLGPAFLIIPGIIAYNIFGPGLQPMEAYPKLVNHVLPTPLVGFFAAVLFGAILSSFNSALNSSVTLFVLNIYKPYFKPKAPDKVLVRHGKVAGLFLALFAMSVAPLIANVPQGFFQYLQIVNGFYNVPIFTIIFIGYVTKRVPAVAAKVSLAVFISVYAVTQLVWDTGLHFLHILGILFVVCSGLMLIIGKIAPRNTDYVLEDKEAVELTPWKLVYPMGLVAVVAMIVVYALFSQAGFASM</sequence>
<feature type="transmembrane region" description="Helical" evidence="7">
    <location>
        <begin position="503"/>
        <end position="522"/>
    </location>
</feature>
<evidence type="ECO:0000256" key="6">
    <source>
        <dbReference type="RuleBase" id="RU362091"/>
    </source>
</evidence>
<evidence type="ECO:0000313" key="9">
    <source>
        <dbReference type="Proteomes" id="UP000809829"/>
    </source>
</evidence>
<dbReference type="Gene3D" id="1.20.1730.10">
    <property type="entry name" value="Sodium/glucose cotransporter"/>
    <property type="match status" value="1"/>
</dbReference>
<feature type="transmembrane region" description="Helical" evidence="7">
    <location>
        <begin position="327"/>
        <end position="360"/>
    </location>
</feature>
<protein>
    <submittedName>
        <fullName evidence="8">SSS family solute:Na+ symporter</fullName>
    </submittedName>
</protein>
<keyword evidence="3 7" id="KW-0812">Transmembrane</keyword>
<organism evidence="8 9">
    <name type="scientific">Priestia iocasae</name>
    <dbReference type="NCBI Taxonomy" id="2291674"/>
    <lineage>
        <taxon>Bacteria</taxon>
        <taxon>Bacillati</taxon>
        <taxon>Bacillota</taxon>
        <taxon>Bacilli</taxon>
        <taxon>Bacillales</taxon>
        <taxon>Bacillaceae</taxon>
        <taxon>Priestia</taxon>
    </lineage>
</organism>
<dbReference type="NCBIfam" id="NF007790">
    <property type="entry name" value="PRK10484.1"/>
    <property type="match status" value="1"/>
</dbReference>
<feature type="transmembrane region" description="Helical" evidence="7">
    <location>
        <begin position="242"/>
        <end position="261"/>
    </location>
</feature>
<keyword evidence="9" id="KW-1185">Reference proteome</keyword>
<feature type="transmembrane region" description="Helical" evidence="7">
    <location>
        <begin position="403"/>
        <end position="427"/>
    </location>
</feature>
<keyword evidence="4 7" id="KW-1133">Transmembrane helix</keyword>
<feature type="transmembrane region" description="Helical" evidence="7">
    <location>
        <begin position="434"/>
        <end position="454"/>
    </location>
</feature>
<evidence type="ECO:0000256" key="7">
    <source>
        <dbReference type="SAM" id="Phobius"/>
    </source>
</evidence>
<feature type="transmembrane region" description="Helical" evidence="7">
    <location>
        <begin position="460"/>
        <end position="482"/>
    </location>
</feature>
<evidence type="ECO:0000256" key="1">
    <source>
        <dbReference type="ARBA" id="ARBA00004141"/>
    </source>
</evidence>
<gene>
    <name evidence="8" type="ORF">JOC83_001425</name>
</gene>
<feature type="transmembrane region" description="Helical" evidence="7">
    <location>
        <begin position="119"/>
        <end position="141"/>
    </location>
</feature>
<comment type="caution">
    <text evidence="8">The sequence shown here is derived from an EMBL/GenBank/DDBJ whole genome shotgun (WGS) entry which is preliminary data.</text>
</comment>
<proteinExistence type="inferred from homology"/>
<reference evidence="8 9" key="1">
    <citation type="submission" date="2021-01" db="EMBL/GenBank/DDBJ databases">
        <title>Genomic Encyclopedia of Type Strains, Phase IV (KMG-IV): sequencing the most valuable type-strain genomes for metagenomic binning, comparative biology and taxonomic classification.</title>
        <authorList>
            <person name="Goeker M."/>
        </authorList>
    </citation>
    <scope>NUCLEOTIDE SEQUENCE [LARGE SCALE GENOMIC DNA]</scope>
    <source>
        <strain evidence="8 9">DSM 104297</strain>
    </source>
</reference>
<dbReference type="CDD" id="cd10328">
    <property type="entry name" value="SLC5sbd_YidK"/>
    <property type="match status" value="1"/>
</dbReference>
<feature type="transmembrane region" description="Helical" evidence="7">
    <location>
        <begin position="6"/>
        <end position="23"/>
    </location>
</feature>
<comment type="similarity">
    <text evidence="2 6">Belongs to the sodium:solute symporter (SSF) (TC 2.A.21) family.</text>
</comment>
<comment type="subcellular location">
    <subcellularLocation>
        <location evidence="1">Membrane</location>
        <topology evidence="1">Multi-pass membrane protein</topology>
    </subcellularLocation>
</comment>
<evidence type="ECO:0000256" key="5">
    <source>
        <dbReference type="ARBA" id="ARBA00023136"/>
    </source>
</evidence>
<dbReference type="Pfam" id="PF00474">
    <property type="entry name" value="SSF"/>
    <property type="match status" value="1"/>
</dbReference>
<evidence type="ECO:0000313" key="8">
    <source>
        <dbReference type="EMBL" id="MBM7702591.1"/>
    </source>
</evidence>
<feature type="transmembrane region" description="Helical" evidence="7">
    <location>
        <begin position="76"/>
        <end position="98"/>
    </location>
</feature>
<accession>A0ABS2QT06</accession>
<evidence type="ECO:0000256" key="3">
    <source>
        <dbReference type="ARBA" id="ARBA00022692"/>
    </source>
</evidence>
<feature type="transmembrane region" description="Helical" evidence="7">
    <location>
        <begin position="35"/>
        <end position="56"/>
    </location>
</feature>